<name>A0A518HEB5_9BACT</name>
<reference evidence="1 2" key="1">
    <citation type="submission" date="2019-02" db="EMBL/GenBank/DDBJ databases">
        <title>Deep-cultivation of Planctomycetes and their phenomic and genomic characterization uncovers novel biology.</title>
        <authorList>
            <person name="Wiegand S."/>
            <person name="Jogler M."/>
            <person name="Boedeker C."/>
            <person name="Pinto D."/>
            <person name="Vollmers J."/>
            <person name="Rivas-Marin E."/>
            <person name="Kohn T."/>
            <person name="Peeters S.H."/>
            <person name="Heuer A."/>
            <person name="Rast P."/>
            <person name="Oberbeckmann S."/>
            <person name="Bunk B."/>
            <person name="Jeske O."/>
            <person name="Meyerdierks A."/>
            <person name="Storesund J.E."/>
            <person name="Kallscheuer N."/>
            <person name="Luecker S."/>
            <person name="Lage O.M."/>
            <person name="Pohl T."/>
            <person name="Merkel B.J."/>
            <person name="Hornburger P."/>
            <person name="Mueller R.-W."/>
            <person name="Bruemmer F."/>
            <person name="Labrenz M."/>
            <person name="Spormann A.M."/>
            <person name="Op den Camp H."/>
            <person name="Overmann J."/>
            <person name="Amann R."/>
            <person name="Jetten M.S.M."/>
            <person name="Mascher T."/>
            <person name="Medema M.H."/>
            <person name="Devos D.P."/>
            <person name="Kaster A.-K."/>
            <person name="Ovreas L."/>
            <person name="Rohde M."/>
            <person name="Galperin M.Y."/>
            <person name="Jogler C."/>
        </authorList>
    </citation>
    <scope>NUCLEOTIDE SEQUENCE [LARGE SCALE GENOMIC DNA]</scope>
    <source>
        <strain evidence="1 2">ElP</strain>
        <plasmid evidence="2">pelp_1</plasmid>
    </source>
</reference>
<dbReference type="EMBL" id="CP036427">
    <property type="protein sequence ID" value="QDV39194.1"/>
    <property type="molecule type" value="Genomic_DNA"/>
</dbReference>
<geneLocation type="plasmid" evidence="2">
    <name>pelp_1</name>
</geneLocation>
<gene>
    <name evidence="1" type="ORF">ElP_71580</name>
</gene>
<proteinExistence type="predicted"/>
<sequence>MRAIPAIWKDGRIVPTQPVDWPDGTALSVEPLASAAEAEGDLLGDDPDSIARWLAAFEALPPLQMSEAEEARWRAARQEVGGYTLARMRERSDGERP</sequence>
<accession>A0A518HEB5</accession>
<evidence type="ECO:0000313" key="1">
    <source>
        <dbReference type="EMBL" id="QDV39194.1"/>
    </source>
</evidence>
<keyword evidence="2" id="KW-1185">Reference proteome</keyword>
<dbReference type="KEGG" id="tpla:ElP_71580"/>
<evidence type="ECO:0000313" key="2">
    <source>
        <dbReference type="Proteomes" id="UP000317835"/>
    </source>
</evidence>
<dbReference type="RefSeq" id="WP_145279398.1">
    <property type="nucleotide sequence ID" value="NZ_CP036427.1"/>
</dbReference>
<keyword evidence="1" id="KW-0614">Plasmid</keyword>
<organism evidence="1 2">
    <name type="scientific">Tautonia plasticadhaerens</name>
    <dbReference type="NCBI Taxonomy" id="2527974"/>
    <lineage>
        <taxon>Bacteria</taxon>
        <taxon>Pseudomonadati</taxon>
        <taxon>Planctomycetota</taxon>
        <taxon>Planctomycetia</taxon>
        <taxon>Isosphaerales</taxon>
        <taxon>Isosphaeraceae</taxon>
        <taxon>Tautonia</taxon>
    </lineage>
</organism>
<dbReference type="Proteomes" id="UP000317835">
    <property type="component" value="Plasmid pElP_1"/>
</dbReference>
<dbReference type="AlphaFoldDB" id="A0A518HEB5"/>
<protein>
    <submittedName>
        <fullName evidence="1">Uncharacterized protein</fullName>
    </submittedName>
</protein>